<evidence type="ECO:0000313" key="4">
    <source>
        <dbReference type="EMBL" id="TDQ54386.1"/>
    </source>
</evidence>
<comment type="caution">
    <text evidence="4">The sequence shown here is derived from an EMBL/GenBank/DDBJ whole genome shotgun (WGS) entry which is preliminary data.</text>
</comment>
<feature type="domain" description="Helicase HerA central" evidence="2">
    <location>
        <begin position="238"/>
        <end position="291"/>
    </location>
</feature>
<gene>
    <name evidence="4" type="ORF">EV190_102220</name>
</gene>
<protein>
    <submittedName>
        <fullName evidence="4">Uncharacterized protein DUF87</fullName>
    </submittedName>
</protein>
<dbReference type="Proteomes" id="UP000295281">
    <property type="component" value="Unassembled WGS sequence"/>
</dbReference>
<dbReference type="PANTHER" id="PTHR30121">
    <property type="entry name" value="UNCHARACTERIZED PROTEIN YJGR-RELATED"/>
    <property type="match status" value="1"/>
</dbReference>
<dbReference type="SUPFAM" id="SSF52540">
    <property type="entry name" value="P-loop containing nucleoside triphosphate hydrolases"/>
    <property type="match status" value="1"/>
</dbReference>
<dbReference type="InterPro" id="IPR027417">
    <property type="entry name" value="P-loop_NTPase"/>
</dbReference>
<feature type="compositionally biased region" description="Acidic residues" evidence="1">
    <location>
        <begin position="571"/>
        <end position="585"/>
    </location>
</feature>
<sequence>MRWFPSRPAQRGSPRLGGPAIRIGARRLDVDGSVCQTLIVTGYPREVGAAWAEPLLTFPGRVDVAAHITPLHPGTAADRLRRRRARLESAWRLDAVRGRVEDPAQAAAAADAAVLAERLATGQGRLFTLAVYITVHAATPETLDAEVEQVRMLAASLLVDTAPATFRALGGWISTLPLATDALGARRTVDTDALAALLPFTSPDPAADLGETTVVYGTNTHSSGLVLWDRFCGGLDNHNAVVLAQSGAGKSYLAKLEILRSLLVGVEVSVIDPEDEYARLADAVGGTRVPLGTPDGRINPFDLPEGGGDQALTGRALFVHTLVAAMLGPLTPDEAAALDRAILTAYAGAGITRDARTWARTPPLLADLASALAGDGDAAAAGLADRLTPYVSGSHATLFDGPTTTRLDGHLVVASLRRLPDELKTVGMLLVLDALWRRTIDSPTRRPRMIAVDEGWALLQDPVGAKYLYRLAKAARKHWTGLTVITQDVGDVLATDLGRAVAANAATQILLRQAPQNLDAVTSAFQLSDGERHTVAAAPRGHALLLAGHQRVGLRALASPEEHRLITSDPAELDTLDDAEGEKPW</sequence>
<reference evidence="4 5" key="1">
    <citation type="submission" date="2019-03" db="EMBL/GenBank/DDBJ databases">
        <title>Genomic Encyclopedia of Type Strains, Phase IV (KMG-IV): sequencing the most valuable type-strain genomes for metagenomic binning, comparative biology and taxonomic classification.</title>
        <authorList>
            <person name="Goeker M."/>
        </authorList>
    </citation>
    <scope>NUCLEOTIDE SEQUENCE [LARGE SCALE GENOMIC DNA]</scope>
    <source>
        <strain evidence="4 5">DSM 46770</strain>
    </source>
</reference>
<dbReference type="InterPro" id="IPR043964">
    <property type="entry name" value="P-loop_TraG"/>
</dbReference>
<dbReference type="Gene3D" id="1.10.8.730">
    <property type="match status" value="1"/>
</dbReference>
<evidence type="ECO:0000259" key="3">
    <source>
        <dbReference type="Pfam" id="PF19044"/>
    </source>
</evidence>
<dbReference type="InterPro" id="IPR002789">
    <property type="entry name" value="HerA_central"/>
</dbReference>
<evidence type="ECO:0000259" key="2">
    <source>
        <dbReference type="Pfam" id="PF01935"/>
    </source>
</evidence>
<dbReference type="RefSeq" id="WP_133740359.1">
    <property type="nucleotide sequence ID" value="NZ_SNYN01000002.1"/>
</dbReference>
<evidence type="ECO:0000313" key="5">
    <source>
        <dbReference type="Proteomes" id="UP000295281"/>
    </source>
</evidence>
<name>A0A4R6VCA5_9ACTN</name>
<dbReference type="PANTHER" id="PTHR30121:SF6">
    <property type="entry name" value="SLR6007 PROTEIN"/>
    <property type="match status" value="1"/>
</dbReference>
<dbReference type="InterPro" id="IPR051162">
    <property type="entry name" value="T4SS_component"/>
</dbReference>
<dbReference type="Gene3D" id="3.40.50.300">
    <property type="entry name" value="P-loop containing nucleotide triphosphate hydrolases"/>
    <property type="match status" value="1"/>
</dbReference>
<feature type="domain" description="TraG P-loop" evidence="3">
    <location>
        <begin position="448"/>
        <end position="536"/>
    </location>
</feature>
<dbReference type="EMBL" id="SNYN01000002">
    <property type="protein sequence ID" value="TDQ54386.1"/>
    <property type="molecule type" value="Genomic_DNA"/>
</dbReference>
<organism evidence="4 5">
    <name type="scientific">Actinorugispora endophytica</name>
    <dbReference type="NCBI Taxonomy" id="1605990"/>
    <lineage>
        <taxon>Bacteria</taxon>
        <taxon>Bacillati</taxon>
        <taxon>Actinomycetota</taxon>
        <taxon>Actinomycetes</taxon>
        <taxon>Streptosporangiales</taxon>
        <taxon>Nocardiopsidaceae</taxon>
        <taxon>Actinorugispora</taxon>
    </lineage>
</organism>
<dbReference type="AlphaFoldDB" id="A0A4R6VCA5"/>
<keyword evidence="5" id="KW-1185">Reference proteome</keyword>
<dbReference type="OrthoDB" id="9804380at2"/>
<dbReference type="Pfam" id="PF19044">
    <property type="entry name" value="P-loop_TraG"/>
    <property type="match status" value="1"/>
</dbReference>
<accession>A0A4R6VCA5</accession>
<evidence type="ECO:0000256" key="1">
    <source>
        <dbReference type="SAM" id="MobiDB-lite"/>
    </source>
</evidence>
<feature type="region of interest" description="Disordered" evidence="1">
    <location>
        <begin position="565"/>
        <end position="585"/>
    </location>
</feature>
<proteinExistence type="predicted"/>
<dbReference type="Pfam" id="PF01935">
    <property type="entry name" value="DUF87"/>
    <property type="match status" value="1"/>
</dbReference>